<evidence type="ECO:0000259" key="3">
    <source>
        <dbReference type="PROSITE" id="PS50930"/>
    </source>
</evidence>
<evidence type="ECO:0000313" key="5">
    <source>
        <dbReference type="Proteomes" id="UP001597469"/>
    </source>
</evidence>
<dbReference type="Pfam" id="PF04397">
    <property type="entry name" value="LytTR"/>
    <property type="match status" value="1"/>
</dbReference>
<dbReference type="PROSITE" id="PS50110">
    <property type="entry name" value="RESPONSE_REGULATORY"/>
    <property type="match status" value="1"/>
</dbReference>
<gene>
    <name evidence="4" type="ORF">ACFSUS_01460</name>
</gene>
<evidence type="ECO:0000256" key="1">
    <source>
        <dbReference type="PROSITE-ProRule" id="PRU00169"/>
    </source>
</evidence>
<dbReference type="SUPFAM" id="SSF52172">
    <property type="entry name" value="CheY-like"/>
    <property type="match status" value="1"/>
</dbReference>
<dbReference type="PANTHER" id="PTHR37299">
    <property type="entry name" value="TRANSCRIPTIONAL REGULATOR-RELATED"/>
    <property type="match status" value="1"/>
</dbReference>
<sequence>MSPSHPFRCIALDDEPWALTQTASYIEKTPFLTLVDRFTNPVQALEFIQSQPVDVLFLDIEMPLLNGLDLARCLVHKPIILIFTTSYREYAYEGFTLEALGYLLKPFSYEDFLKVTLRLSRVPGLNTDTEASLSYLFVKVGSDWKKLKLDEIVLIEALGDFVKIFTTHRKQPLIVTSRIHRLMEKLPPSQFMRVHRSYVVALDKVQGVVQERIVLEPNHYIPVGETFKPAFDEFLRRTCLR</sequence>
<organism evidence="4 5">
    <name type="scientific">Spirosoma soli</name>
    <dbReference type="NCBI Taxonomy" id="1770529"/>
    <lineage>
        <taxon>Bacteria</taxon>
        <taxon>Pseudomonadati</taxon>
        <taxon>Bacteroidota</taxon>
        <taxon>Cytophagia</taxon>
        <taxon>Cytophagales</taxon>
        <taxon>Cytophagaceae</taxon>
        <taxon>Spirosoma</taxon>
    </lineage>
</organism>
<dbReference type="InterPro" id="IPR011006">
    <property type="entry name" value="CheY-like_superfamily"/>
</dbReference>
<reference evidence="5" key="1">
    <citation type="journal article" date="2019" name="Int. J. Syst. Evol. Microbiol.">
        <title>The Global Catalogue of Microorganisms (GCM) 10K type strain sequencing project: providing services to taxonomists for standard genome sequencing and annotation.</title>
        <authorList>
            <consortium name="The Broad Institute Genomics Platform"/>
            <consortium name="The Broad Institute Genome Sequencing Center for Infectious Disease"/>
            <person name="Wu L."/>
            <person name="Ma J."/>
        </authorList>
    </citation>
    <scope>NUCLEOTIDE SEQUENCE [LARGE SCALE GENOMIC DNA]</scope>
    <source>
        <strain evidence="5">KCTC 42805</strain>
    </source>
</reference>
<dbReference type="InterPro" id="IPR001789">
    <property type="entry name" value="Sig_transdc_resp-reg_receiver"/>
</dbReference>
<accession>A0ABW5LWW0</accession>
<dbReference type="Pfam" id="PF00072">
    <property type="entry name" value="Response_reg"/>
    <property type="match status" value="1"/>
</dbReference>
<dbReference type="RefSeq" id="WP_381518061.1">
    <property type="nucleotide sequence ID" value="NZ_JBHULN010000001.1"/>
</dbReference>
<dbReference type="InterPro" id="IPR007492">
    <property type="entry name" value="LytTR_DNA-bd_dom"/>
</dbReference>
<evidence type="ECO:0000313" key="4">
    <source>
        <dbReference type="EMBL" id="MFD2569280.1"/>
    </source>
</evidence>
<feature type="domain" description="HTH LytTR-type" evidence="3">
    <location>
        <begin position="136"/>
        <end position="208"/>
    </location>
</feature>
<name>A0ABW5LWW0_9BACT</name>
<proteinExistence type="predicted"/>
<dbReference type="Gene3D" id="3.40.50.2300">
    <property type="match status" value="1"/>
</dbReference>
<feature type="domain" description="Response regulatory" evidence="2">
    <location>
        <begin position="8"/>
        <end position="120"/>
    </location>
</feature>
<dbReference type="Proteomes" id="UP001597469">
    <property type="component" value="Unassembled WGS sequence"/>
</dbReference>
<dbReference type="Gene3D" id="2.40.50.1020">
    <property type="entry name" value="LytTr DNA-binding domain"/>
    <property type="match status" value="1"/>
</dbReference>
<protein>
    <submittedName>
        <fullName evidence="4">LytR/AlgR family response regulator transcription factor</fullName>
    </submittedName>
</protein>
<dbReference type="EMBL" id="JBHULN010000001">
    <property type="protein sequence ID" value="MFD2569280.1"/>
    <property type="molecule type" value="Genomic_DNA"/>
</dbReference>
<keyword evidence="5" id="KW-1185">Reference proteome</keyword>
<evidence type="ECO:0000259" key="2">
    <source>
        <dbReference type="PROSITE" id="PS50110"/>
    </source>
</evidence>
<dbReference type="PROSITE" id="PS50930">
    <property type="entry name" value="HTH_LYTTR"/>
    <property type="match status" value="1"/>
</dbReference>
<dbReference type="SMART" id="SM00448">
    <property type="entry name" value="REC"/>
    <property type="match status" value="1"/>
</dbReference>
<comment type="caution">
    <text evidence="4">The sequence shown here is derived from an EMBL/GenBank/DDBJ whole genome shotgun (WGS) entry which is preliminary data.</text>
</comment>
<dbReference type="SMART" id="SM00850">
    <property type="entry name" value="LytTR"/>
    <property type="match status" value="1"/>
</dbReference>
<dbReference type="InterPro" id="IPR046947">
    <property type="entry name" value="LytR-like"/>
</dbReference>
<feature type="modified residue" description="4-aspartylphosphate" evidence="1">
    <location>
        <position position="59"/>
    </location>
</feature>
<keyword evidence="1" id="KW-0597">Phosphoprotein</keyword>
<dbReference type="PANTHER" id="PTHR37299:SF1">
    <property type="entry name" value="STAGE 0 SPORULATION PROTEIN A HOMOLOG"/>
    <property type="match status" value="1"/>
</dbReference>